<evidence type="ECO:0000313" key="3">
    <source>
        <dbReference type="Proteomes" id="UP000651482"/>
    </source>
</evidence>
<keyword evidence="1" id="KW-0812">Transmembrane</keyword>
<dbReference type="RefSeq" id="WP_249319051.1">
    <property type="nucleotide sequence ID" value="NZ_JACRSN010000007.1"/>
</dbReference>
<dbReference type="EMBL" id="JACRSN010000007">
    <property type="protein sequence ID" value="MBC8533564.1"/>
    <property type="molecule type" value="Genomic_DNA"/>
</dbReference>
<name>A0A926DA18_9FIRM</name>
<dbReference type="Proteomes" id="UP000651482">
    <property type="component" value="Unassembled WGS sequence"/>
</dbReference>
<feature type="transmembrane region" description="Helical" evidence="1">
    <location>
        <begin position="38"/>
        <end position="60"/>
    </location>
</feature>
<feature type="transmembrane region" description="Helical" evidence="1">
    <location>
        <begin position="6"/>
        <end position="26"/>
    </location>
</feature>
<feature type="transmembrane region" description="Helical" evidence="1">
    <location>
        <begin position="66"/>
        <end position="88"/>
    </location>
</feature>
<accession>A0A926DA18</accession>
<keyword evidence="1" id="KW-0472">Membrane</keyword>
<protein>
    <recommendedName>
        <fullName evidence="4">Niacin transporter NiaX</fullName>
    </recommendedName>
</protein>
<sequence>MKKNGILYMVISALLCALGILIPIVMPKIEIGPMSFTLASHVPIFIAMFISLPVAIAVSLVTTVGFFFAGFPMVVVLRALSQIVFVLVGTLMLKKKGTLIASWKTGVPFGLFLAVIHAAFEVIVVAGFYFGGSLGEQFYQNGFIMSVLLLVGVGTIAHSMVDYAISVLIWKPCQHVIRIPVYAKVS</sequence>
<reference evidence="2" key="1">
    <citation type="submission" date="2020-08" db="EMBL/GenBank/DDBJ databases">
        <title>Genome public.</title>
        <authorList>
            <person name="Liu C."/>
            <person name="Sun Q."/>
        </authorList>
    </citation>
    <scope>NUCLEOTIDE SEQUENCE</scope>
    <source>
        <strain evidence="2">NSJ-40</strain>
    </source>
</reference>
<keyword evidence="3" id="KW-1185">Reference proteome</keyword>
<evidence type="ECO:0000256" key="1">
    <source>
        <dbReference type="SAM" id="Phobius"/>
    </source>
</evidence>
<evidence type="ECO:0000313" key="2">
    <source>
        <dbReference type="EMBL" id="MBC8533564.1"/>
    </source>
</evidence>
<comment type="caution">
    <text evidence="2">The sequence shown here is derived from an EMBL/GenBank/DDBJ whole genome shotgun (WGS) entry which is preliminary data.</text>
</comment>
<feature type="transmembrane region" description="Helical" evidence="1">
    <location>
        <begin position="109"/>
        <end position="131"/>
    </location>
</feature>
<evidence type="ECO:0008006" key="4">
    <source>
        <dbReference type="Google" id="ProtNLM"/>
    </source>
</evidence>
<dbReference type="AlphaFoldDB" id="A0A926DA18"/>
<gene>
    <name evidence="2" type="ORF">IAG03_06000</name>
</gene>
<organism evidence="2 3">
    <name type="scientific">Yeguia hominis</name>
    <dbReference type="NCBI Taxonomy" id="2763662"/>
    <lineage>
        <taxon>Bacteria</taxon>
        <taxon>Bacillati</taxon>
        <taxon>Bacillota</taxon>
        <taxon>Clostridia</taxon>
        <taxon>Eubacteriales</taxon>
        <taxon>Yeguiaceae</taxon>
        <taxon>Yeguia</taxon>
    </lineage>
</organism>
<proteinExistence type="predicted"/>
<feature type="transmembrane region" description="Helical" evidence="1">
    <location>
        <begin position="143"/>
        <end position="170"/>
    </location>
</feature>
<keyword evidence="1" id="KW-1133">Transmembrane helix</keyword>